<gene>
    <name evidence="1" type="ORF">AWRIB429_0331</name>
</gene>
<accession>D3L7K1</accession>
<organism evidence="1 2">
    <name type="scientific">Oenococcus oeni AWRIB429</name>
    <dbReference type="NCBI Taxonomy" id="655225"/>
    <lineage>
        <taxon>Bacteria</taxon>
        <taxon>Bacillati</taxon>
        <taxon>Bacillota</taxon>
        <taxon>Bacilli</taxon>
        <taxon>Lactobacillales</taxon>
        <taxon>Lactobacillaceae</taxon>
        <taxon>Oenococcus</taxon>
    </lineage>
</organism>
<dbReference type="EMBL" id="ACSE01000004">
    <property type="protein sequence ID" value="EFD89101.1"/>
    <property type="molecule type" value="Genomic_DNA"/>
</dbReference>
<evidence type="ECO:0000313" key="2">
    <source>
        <dbReference type="Proteomes" id="UP000003075"/>
    </source>
</evidence>
<dbReference type="Proteomes" id="UP000003075">
    <property type="component" value="Unassembled WGS sequence"/>
</dbReference>
<name>D3L7K1_OENOE</name>
<protein>
    <submittedName>
        <fullName evidence="1">Uncharacterized protein</fullName>
    </submittedName>
</protein>
<evidence type="ECO:0000313" key="1">
    <source>
        <dbReference type="EMBL" id="EFD89101.1"/>
    </source>
</evidence>
<dbReference type="Gene3D" id="3.40.50.720">
    <property type="entry name" value="NAD(P)-binding Rossmann-like Domain"/>
    <property type="match status" value="1"/>
</dbReference>
<comment type="caution">
    <text evidence="1">The sequence shown here is derived from an EMBL/GenBank/DDBJ whole genome shotgun (WGS) entry which is preliminary data.</text>
</comment>
<proteinExistence type="predicted"/>
<reference evidence="1 2" key="1">
    <citation type="journal article" date="2010" name="Appl. Microbiol. Biotechnol.">
        <title>Genotypic diversity in Oenococcus oeni by high-density microarray comparative genome hybridization and whole genome sequencing.</title>
        <authorList>
            <person name="Borneman A.R."/>
            <person name="Bartowsky E.J."/>
            <person name="McCarthy J."/>
            <person name="Chambers P.J."/>
        </authorList>
    </citation>
    <scope>NUCLEOTIDE SEQUENCE [LARGE SCALE GENOMIC DNA]</scope>
    <source>
        <strain evidence="1 2">AWRIB429</strain>
    </source>
</reference>
<sequence>MIYAADGKSHISTGNMATAILNEIEEPRFINQRFTVGDK</sequence>
<dbReference type="AlphaFoldDB" id="D3L7K1"/>